<dbReference type="EMBL" id="CAJVPI010006734">
    <property type="protein sequence ID" value="CAG8679980.1"/>
    <property type="molecule type" value="Genomic_DNA"/>
</dbReference>
<dbReference type="AlphaFoldDB" id="A0A9N9HDP5"/>
<reference evidence="1" key="1">
    <citation type="submission" date="2021-06" db="EMBL/GenBank/DDBJ databases">
        <authorList>
            <person name="Kallberg Y."/>
            <person name="Tangrot J."/>
            <person name="Rosling A."/>
        </authorList>
    </citation>
    <scope>NUCLEOTIDE SEQUENCE</scope>
    <source>
        <strain evidence="1">BR232B</strain>
    </source>
</reference>
<feature type="non-terminal residue" evidence="1">
    <location>
        <position position="76"/>
    </location>
</feature>
<proteinExistence type="predicted"/>
<comment type="caution">
    <text evidence="1">The sequence shown here is derived from an EMBL/GenBank/DDBJ whole genome shotgun (WGS) entry which is preliminary data.</text>
</comment>
<name>A0A9N9HDP5_9GLOM</name>
<protein>
    <submittedName>
        <fullName evidence="1">3878_t:CDS:1</fullName>
    </submittedName>
</protein>
<accession>A0A9N9HDP5</accession>
<keyword evidence="2" id="KW-1185">Reference proteome</keyword>
<sequence length="76" mass="8821">FHPRPKLSHFLETVNSRHDFIEDKQVFVSNTDEVDRKCYASEERTHLIIEVVPEPDNPQFQLLRRKDAKASVSASA</sequence>
<evidence type="ECO:0000313" key="2">
    <source>
        <dbReference type="Proteomes" id="UP000789739"/>
    </source>
</evidence>
<dbReference type="Proteomes" id="UP000789739">
    <property type="component" value="Unassembled WGS sequence"/>
</dbReference>
<evidence type="ECO:0000313" key="1">
    <source>
        <dbReference type="EMBL" id="CAG8679980.1"/>
    </source>
</evidence>
<feature type="non-terminal residue" evidence="1">
    <location>
        <position position="1"/>
    </location>
</feature>
<gene>
    <name evidence="1" type="ORF">PBRASI_LOCUS11751</name>
</gene>
<dbReference type="OrthoDB" id="6109at2759"/>
<organism evidence="1 2">
    <name type="scientific">Paraglomus brasilianum</name>
    <dbReference type="NCBI Taxonomy" id="144538"/>
    <lineage>
        <taxon>Eukaryota</taxon>
        <taxon>Fungi</taxon>
        <taxon>Fungi incertae sedis</taxon>
        <taxon>Mucoromycota</taxon>
        <taxon>Glomeromycotina</taxon>
        <taxon>Glomeromycetes</taxon>
        <taxon>Paraglomerales</taxon>
        <taxon>Paraglomeraceae</taxon>
        <taxon>Paraglomus</taxon>
    </lineage>
</organism>